<proteinExistence type="predicted"/>
<keyword evidence="1" id="KW-0812">Transmembrane</keyword>
<gene>
    <name evidence="2" type="ORF">A2392_00245</name>
</gene>
<keyword evidence="1" id="KW-0472">Membrane</keyword>
<dbReference type="PANTHER" id="PTHR37953:SF1">
    <property type="entry name" value="UPF0127 PROTEIN MJ1496"/>
    <property type="match status" value="1"/>
</dbReference>
<protein>
    <recommendedName>
        <fullName evidence="4">DUF192 domain-containing protein</fullName>
    </recommendedName>
</protein>
<comment type="caution">
    <text evidence="2">The sequence shown here is derived from an EMBL/GenBank/DDBJ whole genome shotgun (WGS) entry which is preliminary data.</text>
</comment>
<dbReference type="Pfam" id="PF02643">
    <property type="entry name" value="DUF192"/>
    <property type="match status" value="1"/>
</dbReference>
<evidence type="ECO:0000313" key="2">
    <source>
        <dbReference type="EMBL" id="OGG85839.1"/>
    </source>
</evidence>
<organism evidence="2 3">
    <name type="scientific">Candidatus Kaiserbacteria bacterium RIFOXYB1_FULL_46_14</name>
    <dbReference type="NCBI Taxonomy" id="1798531"/>
    <lineage>
        <taxon>Bacteria</taxon>
        <taxon>Candidatus Kaiseribacteriota</taxon>
    </lineage>
</organism>
<dbReference type="Gene3D" id="2.60.120.1140">
    <property type="entry name" value="Protein of unknown function DUF192"/>
    <property type="match status" value="1"/>
</dbReference>
<evidence type="ECO:0000256" key="1">
    <source>
        <dbReference type="SAM" id="Phobius"/>
    </source>
</evidence>
<evidence type="ECO:0000313" key="3">
    <source>
        <dbReference type="Proteomes" id="UP000177395"/>
    </source>
</evidence>
<dbReference type="AlphaFoldDB" id="A0A1F6FJ06"/>
<accession>A0A1F6FJ06</accession>
<dbReference type="Proteomes" id="UP000177395">
    <property type="component" value="Unassembled WGS sequence"/>
</dbReference>
<dbReference type="STRING" id="1798531.A2392_00245"/>
<dbReference type="EMBL" id="MFMS01000004">
    <property type="protein sequence ID" value="OGG85839.1"/>
    <property type="molecule type" value="Genomic_DNA"/>
</dbReference>
<sequence>MFNTFRHLLLDVIIFLAAVGTVFFLYQTYGSFVMDRFFGEQQVGMFVRDVGVTVSVADTPEERNLGLSGVESLPTNEGKLFVFDKEGDYGFWMKDMNIPLDIIWINNERRVVHIEENVLSESYPAIYSSPEPARFVLEVNAFFASTFKLNEGDTVTIPIGHLPPDLR</sequence>
<feature type="transmembrane region" description="Helical" evidence="1">
    <location>
        <begin position="6"/>
        <end position="26"/>
    </location>
</feature>
<dbReference type="InterPro" id="IPR003795">
    <property type="entry name" value="DUF192"/>
</dbReference>
<reference evidence="2 3" key="1">
    <citation type="journal article" date="2016" name="Nat. Commun.">
        <title>Thousands of microbial genomes shed light on interconnected biogeochemical processes in an aquifer system.</title>
        <authorList>
            <person name="Anantharaman K."/>
            <person name="Brown C.T."/>
            <person name="Hug L.A."/>
            <person name="Sharon I."/>
            <person name="Castelle C.J."/>
            <person name="Probst A.J."/>
            <person name="Thomas B.C."/>
            <person name="Singh A."/>
            <person name="Wilkins M.J."/>
            <person name="Karaoz U."/>
            <person name="Brodie E.L."/>
            <person name="Williams K.H."/>
            <person name="Hubbard S.S."/>
            <person name="Banfield J.F."/>
        </authorList>
    </citation>
    <scope>NUCLEOTIDE SEQUENCE [LARGE SCALE GENOMIC DNA]</scope>
</reference>
<keyword evidence="1" id="KW-1133">Transmembrane helix</keyword>
<name>A0A1F6FJ06_9BACT</name>
<evidence type="ECO:0008006" key="4">
    <source>
        <dbReference type="Google" id="ProtNLM"/>
    </source>
</evidence>
<dbReference type="InterPro" id="IPR038695">
    <property type="entry name" value="Saro_0823-like_sf"/>
</dbReference>
<dbReference type="PANTHER" id="PTHR37953">
    <property type="entry name" value="UPF0127 PROTEIN MJ1496"/>
    <property type="match status" value="1"/>
</dbReference>